<proteinExistence type="predicted"/>
<evidence type="ECO:0000256" key="2">
    <source>
        <dbReference type="ARBA" id="ARBA00022475"/>
    </source>
</evidence>
<dbReference type="CDD" id="cd16914">
    <property type="entry name" value="EcfT"/>
    <property type="match status" value="1"/>
</dbReference>
<evidence type="ECO:0000313" key="7">
    <source>
        <dbReference type="EMBL" id="PWI27462.1"/>
    </source>
</evidence>
<keyword evidence="8" id="KW-1185">Reference proteome</keyword>
<dbReference type="InterPro" id="IPR051611">
    <property type="entry name" value="ECF_transporter_component"/>
</dbReference>
<keyword evidence="3 6" id="KW-0812">Transmembrane</keyword>
<evidence type="ECO:0000256" key="6">
    <source>
        <dbReference type="SAM" id="Phobius"/>
    </source>
</evidence>
<feature type="transmembrane region" description="Helical" evidence="6">
    <location>
        <begin position="92"/>
        <end position="110"/>
    </location>
</feature>
<keyword evidence="4 6" id="KW-1133">Transmembrane helix</keyword>
<keyword evidence="2" id="KW-1003">Cell membrane</keyword>
<name>A0ABX5L990_9MICC</name>
<protein>
    <recommendedName>
        <fullName evidence="9">Energy-coupling factor transporter transmembrane protein EcfT</fullName>
    </recommendedName>
</protein>
<dbReference type="Proteomes" id="UP000245514">
    <property type="component" value="Unassembled WGS sequence"/>
</dbReference>
<sequence>MIGMAQKAQTQAAQIKDLRAYYLDRYSQPYRLGNPIRDLNPLILFAFLVAIAVASIALPWPVLAPAVGCVVFVVIAVLAGRAKQFIPLYLKLFLGVGSVLFILRVFLIAPEEGATVYWSWGENLALSTTSIAAAARFTLVVMSLCGALALFFQLVPAKNLMLALQGVGLSSRSTYVVLSSFQSITDLQKMSKVVVDAQKARGIEMEGGFFRRVAAFFPIITPVFLAAIGQTEERALALDARAFNVPEKPSQLSYLPKVGVGQWLLLLVSLVIAVGSIVLAVVL</sequence>
<evidence type="ECO:0000256" key="3">
    <source>
        <dbReference type="ARBA" id="ARBA00022692"/>
    </source>
</evidence>
<feature type="transmembrane region" description="Helical" evidence="6">
    <location>
        <begin position="130"/>
        <end position="152"/>
    </location>
</feature>
<keyword evidence="5 6" id="KW-0472">Membrane</keyword>
<feature type="transmembrane region" description="Helical" evidence="6">
    <location>
        <begin position="263"/>
        <end position="282"/>
    </location>
</feature>
<reference evidence="7 8" key="1">
    <citation type="submission" date="2018-05" db="EMBL/GenBank/DDBJ databases">
        <title>Draft Genome Sequence of Arthrobacter cumminsii IME1328, Isolated from a Patient Who Suffered from Foot Ulcers in China.</title>
        <authorList>
            <person name="Li M."/>
            <person name="Jiang Z."/>
            <person name="Sun Q."/>
            <person name="Tong Y."/>
        </authorList>
    </citation>
    <scope>NUCLEOTIDE SEQUENCE [LARGE SCALE GENOMIC DNA]</scope>
    <source>
        <strain evidence="7 8">IME1328</strain>
    </source>
</reference>
<dbReference type="PANTHER" id="PTHR34857:SF2">
    <property type="entry name" value="SLL0384 PROTEIN"/>
    <property type="match status" value="1"/>
</dbReference>
<evidence type="ECO:0000256" key="5">
    <source>
        <dbReference type="ARBA" id="ARBA00023136"/>
    </source>
</evidence>
<organism evidence="7 8">
    <name type="scientific">Pseudoglutamicibacter cumminsii</name>
    <dbReference type="NCBI Taxonomy" id="156979"/>
    <lineage>
        <taxon>Bacteria</taxon>
        <taxon>Bacillati</taxon>
        <taxon>Actinomycetota</taxon>
        <taxon>Actinomycetes</taxon>
        <taxon>Micrococcales</taxon>
        <taxon>Micrococcaceae</taxon>
        <taxon>Pseudoglutamicibacter</taxon>
    </lineage>
</organism>
<feature type="transmembrane region" description="Helical" evidence="6">
    <location>
        <begin position="63"/>
        <end position="80"/>
    </location>
</feature>
<evidence type="ECO:0000256" key="4">
    <source>
        <dbReference type="ARBA" id="ARBA00022989"/>
    </source>
</evidence>
<dbReference type="PANTHER" id="PTHR34857">
    <property type="entry name" value="SLL0384 PROTEIN"/>
    <property type="match status" value="1"/>
</dbReference>
<dbReference type="Pfam" id="PF02361">
    <property type="entry name" value="CbiQ"/>
    <property type="match status" value="1"/>
</dbReference>
<evidence type="ECO:0008006" key="9">
    <source>
        <dbReference type="Google" id="ProtNLM"/>
    </source>
</evidence>
<accession>A0ABX5L990</accession>
<evidence type="ECO:0000256" key="1">
    <source>
        <dbReference type="ARBA" id="ARBA00004141"/>
    </source>
</evidence>
<feature type="transmembrane region" description="Helical" evidence="6">
    <location>
        <begin position="209"/>
        <end position="228"/>
    </location>
</feature>
<dbReference type="EMBL" id="QFWG01000009">
    <property type="protein sequence ID" value="PWI27462.1"/>
    <property type="molecule type" value="Genomic_DNA"/>
</dbReference>
<feature type="transmembrane region" description="Helical" evidence="6">
    <location>
        <begin position="39"/>
        <end position="57"/>
    </location>
</feature>
<dbReference type="InterPro" id="IPR003339">
    <property type="entry name" value="ABC/ECF_trnsptr_transmembrane"/>
</dbReference>
<comment type="subcellular location">
    <subcellularLocation>
        <location evidence="1">Membrane</location>
        <topology evidence="1">Multi-pass membrane protein</topology>
    </subcellularLocation>
</comment>
<comment type="caution">
    <text evidence="7">The sequence shown here is derived from an EMBL/GenBank/DDBJ whole genome shotgun (WGS) entry which is preliminary data.</text>
</comment>
<evidence type="ECO:0000313" key="8">
    <source>
        <dbReference type="Proteomes" id="UP000245514"/>
    </source>
</evidence>
<gene>
    <name evidence="7" type="ORF">CAY35_07530</name>
</gene>